<comment type="caution">
    <text evidence="1">The sequence shown here is derived from an EMBL/GenBank/DDBJ whole genome shotgun (WGS) entry which is preliminary data.</text>
</comment>
<gene>
    <name evidence="1" type="ORF">GJJ64_03315</name>
</gene>
<dbReference type="PROSITE" id="PS51257">
    <property type="entry name" value="PROKAR_LIPOPROTEIN"/>
    <property type="match status" value="1"/>
</dbReference>
<dbReference type="EMBL" id="WKJI01000001">
    <property type="protein sequence ID" value="MRX46209.1"/>
    <property type="molecule type" value="Genomic_DNA"/>
</dbReference>
<evidence type="ECO:0000313" key="1">
    <source>
        <dbReference type="EMBL" id="MRX46209.1"/>
    </source>
</evidence>
<name>A0A7K0FJR1_9SPHI</name>
<reference evidence="1 2" key="1">
    <citation type="submission" date="2019-11" db="EMBL/GenBank/DDBJ databases">
        <authorList>
            <person name="Cheng Q."/>
            <person name="Yang Z."/>
        </authorList>
    </citation>
    <scope>NUCLEOTIDE SEQUENCE [LARGE SCALE GENOMIC DNA]</scope>
    <source>
        <strain evidence="1 2">HX-22-1</strain>
    </source>
</reference>
<evidence type="ECO:0008006" key="3">
    <source>
        <dbReference type="Google" id="ProtNLM"/>
    </source>
</evidence>
<protein>
    <recommendedName>
        <fullName evidence="3">Lipoprotein</fullName>
    </recommendedName>
</protein>
<dbReference type="Proteomes" id="UP000462931">
    <property type="component" value="Unassembled WGS sequence"/>
</dbReference>
<dbReference type="AlphaFoldDB" id="A0A7K0FJR1"/>
<keyword evidence="2" id="KW-1185">Reference proteome</keyword>
<organism evidence="1 2">
    <name type="scientific">Pedobacter puniceum</name>
    <dbReference type="NCBI Taxonomy" id="2666136"/>
    <lineage>
        <taxon>Bacteria</taxon>
        <taxon>Pseudomonadati</taxon>
        <taxon>Bacteroidota</taxon>
        <taxon>Sphingobacteriia</taxon>
        <taxon>Sphingobacteriales</taxon>
        <taxon>Sphingobacteriaceae</taxon>
        <taxon>Pedobacter</taxon>
    </lineage>
</organism>
<proteinExistence type="predicted"/>
<evidence type="ECO:0000313" key="2">
    <source>
        <dbReference type="Proteomes" id="UP000462931"/>
    </source>
</evidence>
<accession>A0A7K0FJR1</accession>
<sequence length="223" mass="25406">MRVYFYIATLVFLASCGQTNNNLDKNEVSNIDTLTKSNESASSQNYTLTDKTITFLSRDTNSSIVINEEFCKTITEPERAALGYVATFIGNECNWDGDYTDDRSNLKCKILTALNLGYQCSEKHLGFLRQMFKNDNKVLEELKSDNCPTTPDGATIQDTFDEITLTVKGNEILVFFRASGINMREGDSWSWTETDRFQLDKDNIKLIKKDESKVKREKFDTGE</sequence>
<dbReference type="RefSeq" id="WP_154286328.1">
    <property type="nucleotide sequence ID" value="NZ_WKJI01000001.1"/>
</dbReference>